<dbReference type="InterPro" id="IPR029041">
    <property type="entry name" value="FAD-linked_oxidoreductase-like"/>
</dbReference>
<sequence>MATRAAPLQDVLAALRADGRPSLSFEFFPPRDDAGEQVLWRSLRRVEPLEPTFVSVTYGAGGSTRDRTVRATRALAEQTTMSPVAHLTCVSASRAELRRVVGEYVDAGVSSVLALRGDPPGGPGTPFERHPEGLGTALELVELLRTLGGFTVGVAAFPQPHPESADADADARVLALKARAGASFAVTQLFFEARLYTDLVQRSLDHGCDIPVLPGLMPMTSLKQAGTVAKLSGSPVPERLAERLAEAERTGGPEAVRRAGVQATVELGAELLEAGAPGLHLYTLNRSSASLEVARSLGLGSPASAPVAADAGAALAAVR</sequence>
<dbReference type="Gene3D" id="3.20.20.220">
    <property type="match status" value="1"/>
</dbReference>
<comment type="catalytic activity">
    <reaction evidence="7">
        <text>(6S)-5-methyl-5,6,7,8-tetrahydrofolate + NAD(+) = (6R)-5,10-methylene-5,6,7,8-tetrahydrofolate + NADH + H(+)</text>
        <dbReference type="Rhea" id="RHEA:19821"/>
        <dbReference type="ChEBI" id="CHEBI:15378"/>
        <dbReference type="ChEBI" id="CHEBI:15636"/>
        <dbReference type="ChEBI" id="CHEBI:18608"/>
        <dbReference type="ChEBI" id="CHEBI:57540"/>
        <dbReference type="ChEBI" id="CHEBI:57945"/>
        <dbReference type="EC" id="1.5.1.54"/>
    </reaction>
    <physiologicalReaction direction="right-to-left" evidence="7">
        <dbReference type="Rhea" id="RHEA:19823"/>
    </physiologicalReaction>
</comment>
<accession>A0ABU8RLB2</accession>
<evidence type="ECO:0000313" key="9">
    <source>
        <dbReference type="EMBL" id="MEJ5945863.1"/>
    </source>
</evidence>
<evidence type="ECO:0000256" key="5">
    <source>
        <dbReference type="ARBA" id="ARBA00022827"/>
    </source>
</evidence>
<name>A0ABU8RLB2_9ACTN</name>
<evidence type="ECO:0000256" key="8">
    <source>
        <dbReference type="RuleBase" id="RU003862"/>
    </source>
</evidence>
<keyword evidence="6 8" id="KW-0560">Oxidoreductase</keyword>
<evidence type="ECO:0000256" key="6">
    <source>
        <dbReference type="ARBA" id="ARBA00023002"/>
    </source>
</evidence>
<evidence type="ECO:0000256" key="2">
    <source>
        <dbReference type="ARBA" id="ARBA00004777"/>
    </source>
</evidence>
<dbReference type="PANTHER" id="PTHR45754:SF3">
    <property type="entry name" value="METHYLENETETRAHYDROFOLATE REDUCTASE (NADPH)"/>
    <property type="match status" value="1"/>
</dbReference>
<gene>
    <name evidence="9" type="ORF">WDZ17_11220</name>
</gene>
<dbReference type="EMBL" id="JBBIAA010000012">
    <property type="protein sequence ID" value="MEJ5945863.1"/>
    <property type="molecule type" value="Genomic_DNA"/>
</dbReference>
<dbReference type="Pfam" id="PF02219">
    <property type="entry name" value="MTHFR"/>
    <property type="match status" value="1"/>
</dbReference>
<comment type="caution">
    <text evidence="9">The sequence shown here is derived from an EMBL/GenBank/DDBJ whole genome shotgun (WGS) entry which is preliminary data.</text>
</comment>
<evidence type="ECO:0000256" key="7">
    <source>
        <dbReference type="ARBA" id="ARBA00048628"/>
    </source>
</evidence>
<comment type="pathway">
    <text evidence="2 8">One-carbon metabolism; tetrahydrofolate interconversion.</text>
</comment>
<dbReference type="Proteomes" id="UP001387100">
    <property type="component" value="Unassembled WGS sequence"/>
</dbReference>
<keyword evidence="5 8" id="KW-0274">FAD</keyword>
<comment type="cofactor">
    <cofactor evidence="1 8">
        <name>FAD</name>
        <dbReference type="ChEBI" id="CHEBI:57692"/>
    </cofactor>
</comment>
<dbReference type="InterPro" id="IPR003171">
    <property type="entry name" value="Mehydrof_redctse-like"/>
</dbReference>
<dbReference type="RefSeq" id="WP_339575248.1">
    <property type="nucleotide sequence ID" value="NZ_JBBIAA010000012.1"/>
</dbReference>
<evidence type="ECO:0000256" key="4">
    <source>
        <dbReference type="ARBA" id="ARBA00022630"/>
    </source>
</evidence>
<comment type="similarity">
    <text evidence="3 8">Belongs to the methylenetetrahydrofolate reductase family.</text>
</comment>
<dbReference type="GO" id="GO:0004489">
    <property type="term" value="F:methylenetetrahydrofolate reductase [NAD(P)H] activity"/>
    <property type="evidence" value="ECO:0007669"/>
    <property type="project" value="UniProtKB-EC"/>
</dbReference>
<dbReference type="CDD" id="cd00537">
    <property type="entry name" value="MTHFR"/>
    <property type="match status" value="1"/>
</dbReference>
<evidence type="ECO:0000256" key="1">
    <source>
        <dbReference type="ARBA" id="ARBA00001974"/>
    </source>
</evidence>
<keyword evidence="4 8" id="KW-0285">Flavoprotein</keyword>
<dbReference type="SUPFAM" id="SSF51730">
    <property type="entry name" value="FAD-linked oxidoreductase"/>
    <property type="match status" value="1"/>
</dbReference>
<proteinExistence type="inferred from homology"/>
<evidence type="ECO:0000313" key="10">
    <source>
        <dbReference type="Proteomes" id="UP001387100"/>
    </source>
</evidence>
<evidence type="ECO:0000256" key="3">
    <source>
        <dbReference type="ARBA" id="ARBA00006743"/>
    </source>
</evidence>
<dbReference type="PANTHER" id="PTHR45754">
    <property type="entry name" value="METHYLENETETRAHYDROFOLATE REDUCTASE"/>
    <property type="match status" value="1"/>
</dbReference>
<organism evidence="9 10">
    <name type="scientific">Pseudokineococcus basanitobsidens</name>
    <dbReference type="NCBI Taxonomy" id="1926649"/>
    <lineage>
        <taxon>Bacteria</taxon>
        <taxon>Bacillati</taxon>
        <taxon>Actinomycetota</taxon>
        <taxon>Actinomycetes</taxon>
        <taxon>Kineosporiales</taxon>
        <taxon>Kineosporiaceae</taxon>
        <taxon>Pseudokineococcus</taxon>
    </lineage>
</organism>
<reference evidence="9 10" key="1">
    <citation type="journal article" date="2017" name="Int. J. Syst. Evol. Microbiol.">
        <title>Pseudokineococcus basanitobsidens sp. nov., isolated from volcanic rock.</title>
        <authorList>
            <person name="Lee D.W."/>
            <person name="Park M.Y."/>
            <person name="Kim J.J."/>
            <person name="Kim B.S."/>
        </authorList>
    </citation>
    <scope>NUCLEOTIDE SEQUENCE [LARGE SCALE GENOMIC DNA]</scope>
    <source>
        <strain evidence="9 10">DSM 103726</strain>
    </source>
</reference>
<protein>
    <recommendedName>
        <fullName evidence="8">Methylenetetrahydrofolate reductase</fullName>
    </recommendedName>
</protein>
<keyword evidence="10" id="KW-1185">Reference proteome</keyword>